<evidence type="ECO:0000313" key="2">
    <source>
        <dbReference type="EMBL" id="GFY87606.1"/>
    </source>
</evidence>
<dbReference type="Proteomes" id="UP000585474">
    <property type="component" value="Unassembled WGS sequence"/>
</dbReference>
<organism evidence="2 3">
    <name type="scientific">Actinidia rufa</name>
    <dbReference type="NCBI Taxonomy" id="165716"/>
    <lineage>
        <taxon>Eukaryota</taxon>
        <taxon>Viridiplantae</taxon>
        <taxon>Streptophyta</taxon>
        <taxon>Embryophyta</taxon>
        <taxon>Tracheophyta</taxon>
        <taxon>Spermatophyta</taxon>
        <taxon>Magnoliopsida</taxon>
        <taxon>eudicotyledons</taxon>
        <taxon>Gunneridae</taxon>
        <taxon>Pentapetalae</taxon>
        <taxon>asterids</taxon>
        <taxon>Ericales</taxon>
        <taxon>Actinidiaceae</taxon>
        <taxon>Actinidia</taxon>
    </lineage>
</organism>
<name>A0A7J0EN73_9ERIC</name>
<comment type="caution">
    <text evidence="2">The sequence shown here is derived from an EMBL/GenBank/DDBJ whole genome shotgun (WGS) entry which is preliminary data.</text>
</comment>
<proteinExistence type="predicted"/>
<sequence>MVRTKHASNDPRGNDPNPAKAEMVFKPWMFKTMEIQRTWLPEFKDRLIIMGQRFEKSFHLKYYQKMLALMHVYIAYNIISKAGHYNQVTTMDAFIIYKAAMDKPLNLNYIVLKEMDDVRNHSNRALSIVALLTKGYKIDSTEDEGKEDEADKGTSRLCDEIEENLDIPSSIQWRDEETMHVEVPLQRESPMHEEAPVQGEILMYGGHPSQEGTSSQGGPPA</sequence>
<gene>
    <name evidence="2" type="ORF">Acr_05g0012450</name>
</gene>
<evidence type="ECO:0000313" key="3">
    <source>
        <dbReference type="Proteomes" id="UP000585474"/>
    </source>
</evidence>
<keyword evidence="3" id="KW-1185">Reference proteome</keyword>
<dbReference type="AlphaFoldDB" id="A0A7J0EN73"/>
<feature type="region of interest" description="Disordered" evidence="1">
    <location>
        <begin position="1"/>
        <end position="20"/>
    </location>
</feature>
<protein>
    <submittedName>
        <fullName evidence="2">Uncharacterized protein</fullName>
    </submittedName>
</protein>
<accession>A0A7J0EN73</accession>
<evidence type="ECO:0000256" key="1">
    <source>
        <dbReference type="SAM" id="MobiDB-lite"/>
    </source>
</evidence>
<reference evidence="2 3" key="1">
    <citation type="submission" date="2019-07" db="EMBL/GenBank/DDBJ databases">
        <title>De Novo Assembly of kiwifruit Actinidia rufa.</title>
        <authorList>
            <person name="Sugita-Konishi S."/>
            <person name="Sato K."/>
            <person name="Mori E."/>
            <person name="Abe Y."/>
            <person name="Kisaki G."/>
            <person name="Hamano K."/>
            <person name="Suezawa K."/>
            <person name="Otani M."/>
            <person name="Fukuda T."/>
            <person name="Manabe T."/>
            <person name="Gomi K."/>
            <person name="Tabuchi M."/>
            <person name="Akimitsu K."/>
            <person name="Kataoka I."/>
        </authorList>
    </citation>
    <scope>NUCLEOTIDE SEQUENCE [LARGE SCALE GENOMIC DNA]</scope>
    <source>
        <strain evidence="3">cv. Fuchu</strain>
    </source>
</reference>
<dbReference type="EMBL" id="BJWL01000005">
    <property type="protein sequence ID" value="GFY87606.1"/>
    <property type="molecule type" value="Genomic_DNA"/>
</dbReference>